<evidence type="ECO:0000313" key="2">
    <source>
        <dbReference type="Proteomes" id="UP000199109"/>
    </source>
</evidence>
<dbReference type="AlphaFoldDB" id="A0A1G6VQX3"/>
<evidence type="ECO:0000313" key="1">
    <source>
        <dbReference type="EMBL" id="SDD55978.1"/>
    </source>
</evidence>
<dbReference type="OrthoDB" id="282859at2"/>
<dbReference type="Proteomes" id="UP000199109">
    <property type="component" value="Unassembled WGS sequence"/>
</dbReference>
<reference evidence="1 2" key="1">
    <citation type="submission" date="2016-10" db="EMBL/GenBank/DDBJ databases">
        <authorList>
            <person name="de Groot N.N."/>
        </authorList>
    </citation>
    <scope>NUCLEOTIDE SEQUENCE [LARGE SCALE GENOMIC DNA]</scope>
    <source>
        <strain evidence="1 2">DSM 23421</strain>
    </source>
</reference>
<dbReference type="EMBL" id="FNAO01000001">
    <property type="protein sequence ID" value="SDD55978.1"/>
    <property type="molecule type" value="Genomic_DNA"/>
</dbReference>
<dbReference type="RefSeq" id="WP_091864555.1">
    <property type="nucleotide sequence ID" value="NZ_FNAO01000001.1"/>
</dbReference>
<dbReference type="PROSITE" id="PS51257">
    <property type="entry name" value="PROKAR_LIPOPROTEIN"/>
    <property type="match status" value="1"/>
</dbReference>
<sequence>MTRKLFTLTCVLLLAMVGCKHEKKQNAEVVTTSAEIDSTTVQVPASWIENRVAKAKEKLETSDAGKIVWEAMEASGGLSKWFANGPISFHFDYEPLDGGEPRNTKQVVDTWRNRARHFSTVDSTQQFGWDGEAAWVKAKDSSVFNYNTRFWSLTPYFFTGQPFVLEGKGTQLELLDQVTFKDNLYNAVKITYDSGTGDAPDDYYVLYFNTRSRKLEVIRYIVSYPGYFEKGKHLPEKFMELLGEQTVEGITFPENYKTYWLNEENAPGEHITDIQLSEIQFLPELESTYFDIPKDAQVLKGL</sequence>
<protein>
    <recommendedName>
        <fullName evidence="3">Lipoprotein</fullName>
    </recommendedName>
</protein>
<accession>A0A1G6VQX3</accession>
<dbReference type="Pfam" id="PF20113">
    <property type="entry name" value="DUF6503"/>
    <property type="match status" value="1"/>
</dbReference>
<name>A0A1G6VQX3_9FLAO</name>
<keyword evidence="2" id="KW-1185">Reference proteome</keyword>
<dbReference type="STRING" id="641691.SAMN05421636_10134"/>
<proteinExistence type="predicted"/>
<evidence type="ECO:0008006" key="3">
    <source>
        <dbReference type="Google" id="ProtNLM"/>
    </source>
</evidence>
<organism evidence="1 2">
    <name type="scientific">Pricia antarctica</name>
    <dbReference type="NCBI Taxonomy" id="641691"/>
    <lineage>
        <taxon>Bacteria</taxon>
        <taxon>Pseudomonadati</taxon>
        <taxon>Bacteroidota</taxon>
        <taxon>Flavobacteriia</taxon>
        <taxon>Flavobacteriales</taxon>
        <taxon>Flavobacteriaceae</taxon>
        <taxon>Pricia</taxon>
    </lineage>
</organism>
<gene>
    <name evidence="1" type="ORF">SAMN05421636_10134</name>
</gene>
<dbReference type="InterPro" id="IPR045444">
    <property type="entry name" value="DUF6503"/>
</dbReference>